<keyword evidence="6" id="KW-1185">Reference proteome</keyword>
<proteinExistence type="predicted"/>
<dbReference type="SUPFAM" id="SSF53474">
    <property type="entry name" value="alpha/beta-Hydrolases"/>
    <property type="match status" value="1"/>
</dbReference>
<dbReference type="InterPro" id="IPR029058">
    <property type="entry name" value="AB_hydrolase_fold"/>
</dbReference>
<name>A0AAF0J5V5_9BASI</name>
<keyword evidence="3" id="KW-0812">Transmembrane</keyword>
<comment type="catalytic activity">
    <reaction evidence="2">
        <text>a monoacylglycerol + H2O = glycerol + a fatty acid + H(+)</text>
        <dbReference type="Rhea" id="RHEA:15245"/>
        <dbReference type="ChEBI" id="CHEBI:15377"/>
        <dbReference type="ChEBI" id="CHEBI:15378"/>
        <dbReference type="ChEBI" id="CHEBI:17408"/>
        <dbReference type="ChEBI" id="CHEBI:17754"/>
        <dbReference type="ChEBI" id="CHEBI:28868"/>
    </reaction>
</comment>
<evidence type="ECO:0000256" key="3">
    <source>
        <dbReference type="SAM" id="Phobius"/>
    </source>
</evidence>
<evidence type="ECO:0000313" key="6">
    <source>
        <dbReference type="Proteomes" id="UP001219933"/>
    </source>
</evidence>
<dbReference type="EMBL" id="CP119877">
    <property type="protein sequence ID" value="WFD33839.1"/>
    <property type="molecule type" value="Genomic_DNA"/>
</dbReference>
<reference evidence="5" key="1">
    <citation type="submission" date="2023-03" db="EMBL/GenBank/DDBJ databases">
        <title>Mating type loci evolution in Malassezia.</title>
        <authorList>
            <person name="Coelho M.A."/>
        </authorList>
    </citation>
    <scope>NUCLEOTIDE SEQUENCE</scope>
    <source>
        <strain evidence="5">CBS 11721</strain>
    </source>
</reference>
<dbReference type="Proteomes" id="UP001219933">
    <property type="component" value="Chromosome 1"/>
</dbReference>
<evidence type="ECO:0000256" key="1">
    <source>
        <dbReference type="ARBA" id="ARBA00047591"/>
    </source>
</evidence>
<dbReference type="InterPro" id="IPR006693">
    <property type="entry name" value="AB_hydrolase_lipase"/>
</dbReference>
<sequence length="410" mass="47565">MSFADDETFRHTKQLDARVRPHEHALPRPTSATFRFWVDQTIAVILSSVILISLVIIGLIARFVGAIPRMLTRRQELVREWDRPELFANEKLVKDMRYYAQECGFDLEDHTVTTQDGYYLRLQRVVPPNETKKGYPVLLMHGLFQSSGSFVTSEERSLAFWLASQGYTVYLGNNRGIFDMGHREYSRWDPRFWDYTIQDLAQYDVPALVDYVCRDASSETLAYIGHSQGNAILFLALHSGIVPDIGKRISYFCALAPAAYTGPLVSRFPLKYLAHVDKHRWVKIFGVMDFVPLMKFSYDWTPARPYAALGYQMFAFLFDWNDTHWLLRRKPKMFRFTPQPVSSETLYWWAGMGGFAARGCILDEQEEQWFEEDFPPVALYAGGNDKLVDVHRLPACTFAQDEDRAWRRTL</sequence>
<dbReference type="AlphaFoldDB" id="A0AAF0J5V5"/>
<feature type="domain" description="Partial AB-hydrolase lipase" evidence="4">
    <location>
        <begin position="97"/>
        <end position="153"/>
    </location>
</feature>
<evidence type="ECO:0000259" key="4">
    <source>
        <dbReference type="Pfam" id="PF04083"/>
    </source>
</evidence>
<protein>
    <recommendedName>
        <fullName evidence="4">Partial AB-hydrolase lipase domain-containing protein</fullName>
    </recommendedName>
</protein>
<organism evidence="5 6">
    <name type="scientific">Malassezia cuniculi</name>
    <dbReference type="NCBI Taxonomy" id="948313"/>
    <lineage>
        <taxon>Eukaryota</taxon>
        <taxon>Fungi</taxon>
        <taxon>Dikarya</taxon>
        <taxon>Basidiomycota</taxon>
        <taxon>Ustilaginomycotina</taxon>
        <taxon>Malasseziomycetes</taxon>
        <taxon>Malasseziales</taxon>
        <taxon>Malasseziaceae</taxon>
        <taxon>Malassezia</taxon>
    </lineage>
</organism>
<keyword evidence="3" id="KW-1133">Transmembrane helix</keyword>
<gene>
    <name evidence="5" type="ORF">MCUN1_000659</name>
</gene>
<keyword evidence="3" id="KW-0472">Membrane</keyword>
<dbReference type="GO" id="GO:0006629">
    <property type="term" value="P:lipid metabolic process"/>
    <property type="evidence" value="ECO:0007669"/>
    <property type="project" value="InterPro"/>
</dbReference>
<dbReference type="PANTHER" id="PTHR11005">
    <property type="entry name" value="LYSOSOMAL ACID LIPASE-RELATED"/>
    <property type="match status" value="1"/>
</dbReference>
<evidence type="ECO:0000256" key="2">
    <source>
        <dbReference type="ARBA" id="ARBA00048461"/>
    </source>
</evidence>
<accession>A0AAF0J5V5</accession>
<evidence type="ECO:0000313" key="5">
    <source>
        <dbReference type="EMBL" id="WFD33839.1"/>
    </source>
</evidence>
<comment type="catalytic activity">
    <reaction evidence="1">
        <text>a diacylglycerol + H2O = a monoacylglycerol + a fatty acid + H(+)</text>
        <dbReference type="Rhea" id="RHEA:32731"/>
        <dbReference type="ChEBI" id="CHEBI:15377"/>
        <dbReference type="ChEBI" id="CHEBI:15378"/>
        <dbReference type="ChEBI" id="CHEBI:17408"/>
        <dbReference type="ChEBI" id="CHEBI:18035"/>
        <dbReference type="ChEBI" id="CHEBI:28868"/>
    </reaction>
</comment>
<feature type="transmembrane region" description="Helical" evidence="3">
    <location>
        <begin position="42"/>
        <end position="64"/>
    </location>
</feature>
<dbReference type="Gene3D" id="3.40.50.1820">
    <property type="entry name" value="alpha/beta hydrolase"/>
    <property type="match status" value="1"/>
</dbReference>
<dbReference type="Pfam" id="PF04083">
    <property type="entry name" value="Abhydro_lipase"/>
    <property type="match status" value="1"/>
</dbReference>